<evidence type="ECO:0000313" key="3">
    <source>
        <dbReference type="Proteomes" id="UP000555448"/>
    </source>
</evidence>
<dbReference type="EMBL" id="JACHLR010000002">
    <property type="protein sequence ID" value="MBB4857204.1"/>
    <property type="molecule type" value="Genomic_DNA"/>
</dbReference>
<evidence type="ECO:0000259" key="1">
    <source>
        <dbReference type="Pfam" id="PF22262"/>
    </source>
</evidence>
<organism evidence="2 3">
    <name type="scientific">Novosphingobium chloroacetimidivorans</name>
    <dbReference type="NCBI Taxonomy" id="1428314"/>
    <lineage>
        <taxon>Bacteria</taxon>
        <taxon>Pseudomonadati</taxon>
        <taxon>Pseudomonadota</taxon>
        <taxon>Alphaproteobacteria</taxon>
        <taxon>Sphingomonadales</taxon>
        <taxon>Sphingomonadaceae</taxon>
        <taxon>Novosphingobium</taxon>
    </lineage>
</organism>
<sequence>MLRRQHATAATLQKYRDAPFDWAAGKTCLHMARFHLRQMGHRPEGLPRIRSAIGARRALDVRGWANVGDMLDTILPRIAPAQMRLGDVAMLDSGDGFGAIVISLGGKVMGWHEGYPGMTALEPIAIAGAWRA</sequence>
<comment type="caution">
    <text evidence="2">The sequence shown here is derived from an EMBL/GenBank/DDBJ whole genome shotgun (WGS) entry which is preliminary data.</text>
</comment>
<evidence type="ECO:0000313" key="2">
    <source>
        <dbReference type="EMBL" id="MBB4857204.1"/>
    </source>
</evidence>
<reference evidence="2 3" key="1">
    <citation type="submission" date="2020-08" db="EMBL/GenBank/DDBJ databases">
        <title>Functional genomics of gut bacteria from endangered species of beetles.</title>
        <authorList>
            <person name="Carlos-Shanley C."/>
        </authorList>
    </citation>
    <scope>NUCLEOTIDE SEQUENCE [LARGE SCALE GENOMIC DNA]</scope>
    <source>
        <strain evidence="2 3">S00245</strain>
    </source>
</reference>
<feature type="domain" description="DUF6950" evidence="1">
    <location>
        <begin position="5"/>
        <end position="131"/>
    </location>
</feature>
<dbReference type="AlphaFoldDB" id="A0A7W7K6L3"/>
<proteinExistence type="predicted"/>
<name>A0A7W7K6L3_9SPHN</name>
<dbReference type="RefSeq" id="WP_184242502.1">
    <property type="nucleotide sequence ID" value="NZ_JACHLR010000002.1"/>
</dbReference>
<keyword evidence="3" id="KW-1185">Reference proteome</keyword>
<gene>
    <name evidence="2" type="ORF">HNO88_000511</name>
</gene>
<accession>A0A7W7K6L3</accession>
<dbReference type="Pfam" id="PF22262">
    <property type="entry name" value="DUF6950"/>
    <property type="match status" value="1"/>
</dbReference>
<protein>
    <recommendedName>
        <fullName evidence="1">DUF6950 domain-containing protein</fullName>
    </recommendedName>
</protein>
<dbReference type="Proteomes" id="UP000555448">
    <property type="component" value="Unassembled WGS sequence"/>
</dbReference>
<dbReference type="InterPro" id="IPR053802">
    <property type="entry name" value="DUF6950"/>
</dbReference>